<dbReference type="InterPro" id="IPR050738">
    <property type="entry name" value="Sulfatase"/>
</dbReference>
<dbReference type="InterPro" id="IPR017850">
    <property type="entry name" value="Alkaline_phosphatase_core_sf"/>
</dbReference>
<dbReference type="Gene3D" id="3.40.720.10">
    <property type="entry name" value="Alkaline Phosphatase, subunit A"/>
    <property type="match status" value="1"/>
</dbReference>
<evidence type="ECO:0000256" key="2">
    <source>
        <dbReference type="ARBA" id="ARBA00022723"/>
    </source>
</evidence>
<evidence type="ECO:0000313" key="6">
    <source>
        <dbReference type="EMBL" id="EWS80028.1"/>
    </source>
</evidence>
<evidence type="ECO:0000256" key="1">
    <source>
        <dbReference type="ARBA" id="ARBA00008779"/>
    </source>
</evidence>
<evidence type="ECO:0000256" key="4">
    <source>
        <dbReference type="ARBA" id="ARBA00022837"/>
    </source>
</evidence>
<dbReference type="PANTHER" id="PTHR42693">
    <property type="entry name" value="ARYLSULFATASE FAMILY MEMBER"/>
    <property type="match status" value="1"/>
</dbReference>
<dbReference type="InterPro" id="IPR000917">
    <property type="entry name" value="Sulfatase_N"/>
</dbReference>
<protein>
    <submittedName>
        <fullName evidence="6">Arylsulfatase</fullName>
    </submittedName>
</protein>
<keyword evidence="3" id="KW-0378">Hydrolase</keyword>
<dbReference type="EMBL" id="JDYK01000020">
    <property type="protein sequence ID" value="EWS80028.1"/>
    <property type="molecule type" value="Genomic_DNA"/>
</dbReference>
<dbReference type="SUPFAM" id="SSF53649">
    <property type="entry name" value="Alkaline phosphatase-like"/>
    <property type="match status" value="1"/>
</dbReference>
<dbReference type="STRING" id="396014.BF93_08230"/>
<dbReference type="PROSITE" id="PS00523">
    <property type="entry name" value="SULFATASE_1"/>
    <property type="match status" value="1"/>
</dbReference>
<dbReference type="eggNOG" id="COG3119">
    <property type="taxonomic scope" value="Bacteria"/>
</dbReference>
<keyword evidence="7" id="KW-1185">Reference proteome</keyword>
<dbReference type="RefSeq" id="WP_051487074.1">
    <property type="nucleotide sequence ID" value="NZ_KK070003.1"/>
</dbReference>
<reference evidence="6 7" key="1">
    <citation type="submission" date="2014-02" db="EMBL/GenBank/DDBJ databases">
        <title>Genome sequence of Brachybacterium phenoliresistens strain W13A50.</title>
        <authorList>
            <person name="Wang X."/>
        </authorList>
    </citation>
    <scope>NUCLEOTIDE SEQUENCE [LARGE SCALE GENOMIC DNA]</scope>
    <source>
        <strain evidence="6 7">W13A50</strain>
    </source>
</reference>
<keyword evidence="4" id="KW-0106">Calcium</keyword>
<dbReference type="AlphaFoldDB" id="Z9JPW6"/>
<evidence type="ECO:0000313" key="7">
    <source>
        <dbReference type="Proteomes" id="UP000023067"/>
    </source>
</evidence>
<dbReference type="HOGENOM" id="CLU_006332_10_4_11"/>
<dbReference type="PANTHER" id="PTHR42693:SF53">
    <property type="entry name" value="ENDO-4-O-SULFATASE"/>
    <property type="match status" value="1"/>
</dbReference>
<comment type="caution">
    <text evidence="6">The sequence shown here is derived from an EMBL/GenBank/DDBJ whole genome shotgun (WGS) entry which is preliminary data.</text>
</comment>
<dbReference type="OrthoDB" id="9777306at2"/>
<dbReference type="PATRIC" id="fig|396014.3.peg.3149"/>
<evidence type="ECO:0000256" key="3">
    <source>
        <dbReference type="ARBA" id="ARBA00022801"/>
    </source>
</evidence>
<dbReference type="GO" id="GO:0046872">
    <property type="term" value="F:metal ion binding"/>
    <property type="evidence" value="ECO:0007669"/>
    <property type="project" value="UniProtKB-KW"/>
</dbReference>
<name>Z9JPW6_9MICO</name>
<evidence type="ECO:0000259" key="5">
    <source>
        <dbReference type="Pfam" id="PF00884"/>
    </source>
</evidence>
<comment type="similarity">
    <text evidence="1">Belongs to the sulfatase family.</text>
</comment>
<keyword evidence="2" id="KW-0479">Metal-binding</keyword>
<gene>
    <name evidence="6" type="ORF">BF93_08230</name>
</gene>
<proteinExistence type="inferred from homology"/>
<feature type="domain" description="Sulfatase N-terminal" evidence="5">
    <location>
        <begin position="20"/>
        <end position="384"/>
    </location>
</feature>
<dbReference type="InterPro" id="IPR024607">
    <property type="entry name" value="Sulfatase_CS"/>
</dbReference>
<accession>Z9JPW6</accession>
<dbReference type="Pfam" id="PF00884">
    <property type="entry name" value="Sulfatase"/>
    <property type="match status" value="1"/>
</dbReference>
<sequence>MAPAAPVPVPVPGPATPERPDILLIVSDDHGYADLSLRGSPDARTPHLDRLAASGTVFENGYVSAPICSPSRAGLIAGAHQQRWGAHWFDTSAFPPASRLVLPEILGAAGYRTGYFGKVHYGPEGPGDRACPDRHGFDRSLYGLAGQSFGRLHYLHHSSEAVAEYGEAAAVHGVQPLYEDGRETSCARHLTPELAQRAMDFMGAGADADDAGAGDAGAGEGAAGPRQPFFCMVAFNAVHNFAWQLPQDELEARSLPAHDDFDPEAARYLDWYDGAISPHLEHGRAYYLAQLEIMDREIGRMLDHLEATGRRESTLVVYLTDNGGSTCNYGSNLPLEGTKYSLFEGGIRVPYIVSWPGTVPAGRTAQGLVSSLDLLPTFAAAAGAPLPEGLVLDGRDLRPAWEDPGPEAGHPALFFDTGFQSAVRTPRWKLRRVDPDAPQRAHLLEVEHTDIGAGTTLVPIGESCDESAAADASARHPEVLAELTALHEAWRAEMAAG</sequence>
<dbReference type="GO" id="GO:0004065">
    <property type="term" value="F:arylsulfatase activity"/>
    <property type="evidence" value="ECO:0007669"/>
    <property type="project" value="TreeGrafter"/>
</dbReference>
<dbReference type="Proteomes" id="UP000023067">
    <property type="component" value="Unassembled WGS sequence"/>
</dbReference>
<organism evidence="6 7">
    <name type="scientific">Brachybacterium phenoliresistens</name>
    <dbReference type="NCBI Taxonomy" id="396014"/>
    <lineage>
        <taxon>Bacteria</taxon>
        <taxon>Bacillati</taxon>
        <taxon>Actinomycetota</taxon>
        <taxon>Actinomycetes</taxon>
        <taxon>Micrococcales</taxon>
        <taxon>Dermabacteraceae</taxon>
        <taxon>Brachybacterium</taxon>
    </lineage>
</organism>